<proteinExistence type="predicted"/>
<evidence type="ECO:0000313" key="3">
    <source>
        <dbReference type="Proteomes" id="UP001066276"/>
    </source>
</evidence>
<evidence type="ECO:0000256" key="1">
    <source>
        <dbReference type="SAM" id="Phobius"/>
    </source>
</evidence>
<feature type="transmembrane region" description="Helical" evidence="1">
    <location>
        <begin position="12"/>
        <end position="29"/>
    </location>
</feature>
<dbReference type="EMBL" id="JANPWB010000016">
    <property type="protein sequence ID" value="KAJ1083805.1"/>
    <property type="molecule type" value="Genomic_DNA"/>
</dbReference>
<feature type="transmembrane region" description="Helical" evidence="1">
    <location>
        <begin position="49"/>
        <end position="76"/>
    </location>
</feature>
<dbReference type="AlphaFoldDB" id="A0AAV7KX13"/>
<protein>
    <submittedName>
        <fullName evidence="2">Uncharacterized protein</fullName>
    </submittedName>
</protein>
<accession>A0AAV7KX13</accession>
<keyword evidence="1" id="KW-0812">Transmembrane</keyword>
<gene>
    <name evidence="2" type="ORF">NDU88_003960</name>
</gene>
<dbReference type="Proteomes" id="UP001066276">
    <property type="component" value="Chromosome 12"/>
</dbReference>
<organism evidence="2 3">
    <name type="scientific">Pleurodeles waltl</name>
    <name type="common">Iberian ribbed newt</name>
    <dbReference type="NCBI Taxonomy" id="8319"/>
    <lineage>
        <taxon>Eukaryota</taxon>
        <taxon>Metazoa</taxon>
        <taxon>Chordata</taxon>
        <taxon>Craniata</taxon>
        <taxon>Vertebrata</taxon>
        <taxon>Euteleostomi</taxon>
        <taxon>Amphibia</taxon>
        <taxon>Batrachia</taxon>
        <taxon>Caudata</taxon>
        <taxon>Salamandroidea</taxon>
        <taxon>Salamandridae</taxon>
        <taxon>Pleurodelinae</taxon>
        <taxon>Pleurodeles</taxon>
    </lineage>
</organism>
<reference evidence="2" key="1">
    <citation type="journal article" date="2022" name="bioRxiv">
        <title>Sequencing and chromosome-scale assembly of the giantPleurodeles waltlgenome.</title>
        <authorList>
            <person name="Brown T."/>
            <person name="Elewa A."/>
            <person name="Iarovenko S."/>
            <person name="Subramanian E."/>
            <person name="Araus A.J."/>
            <person name="Petzold A."/>
            <person name="Susuki M."/>
            <person name="Suzuki K.-i.T."/>
            <person name="Hayashi T."/>
            <person name="Toyoda A."/>
            <person name="Oliveira C."/>
            <person name="Osipova E."/>
            <person name="Leigh N.D."/>
            <person name="Simon A."/>
            <person name="Yun M.H."/>
        </authorList>
    </citation>
    <scope>NUCLEOTIDE SEQUENCE</scope>
    <source>
        <strain evidence="2">20211129_DDA</strain>
        <tissue evidence="2">Liver</tissue>
    </source>
</reference>
<keyword evidence="1" id="KW-0472">Membrane</keyword>
<name>A0AAV7KX13_PLEWA</name>
<keyword evidence="3" id="KW-1185">Reference proteome</keyword>
<sequence length="93" mass="10335">MEAAQRDRNLSYVWGVLVLVALVVSFMVSHTKIDPEGRLVEEYGVLDELLLTLVVVYVPNAGQAAFFAILTLTLLMNPADPTICYRDFSGSWT</sequence>
<evidence type="ECO:0000313" key="2">
    <source>
        <dbReference type="EMBL" id="KAJ1083805.1"/>
    </source>
</evidence>
<keyword evidence="1" id="KW-1133">Transmembrane helix</keyword>
<comment type="caution">
    <text evidence="2">The sequence shown here is derived from an EMBL/GenBank/DDBJ whole genome shotgun (WGS) entry which is preliminary data.</text>
</comment>